<comment type="pathway">
    <text evidence="1">Cofactor biosynthesis; thiamine diphosphate biosynthesis.</text>
</comment>
<dbReference type="CDD" id="cd00564">
    <property type="entry name" value="TMP_TenI"/>
    <property type="match status" value="1"/>
</dbReference>
<evidence type="ECO:0000313" key="5">
    <source>
        <dbReference type="Proteomes" id="UP001595814"/>
    </source>
</evidence>
<dbReference type="InterPro" id="IPR036206">
    <property type="entry name" value="ThiamineP_synth_sf"/>
</dbReference>
<evidence type="ECO:0000256" key="1">
    <source>
        <dbReference type="ARBA" id="ARBA00004948"/>
    </source>
</evidence>
<gene>
    <name evidence="4" type="ORF">ACFOUT_12765</name>
</gene>
<keyword evidence="5" id="KW-1185">Reference proteome</keyword>
<dbReference type="Proteomes" id="UP001595814">
    <property type="component" value="Unassembled WGS sequence"/>
</dbReference>
<dbReference type="PANTHER" id="PTHR20857">
    <property type="entry name" value="THIAMINE-PHOSPHATE PYROPHOSPHORYLASE"/>
    <property type="match status" value="1"/>
</dbReference>
<comment type="caution">
    <text evidence="4">The sequence shown here is derived from an EMBL/GenBank/DDBJ whole genome shotgun (WGS) entry which is preliminary data.</text>
</comment>
<name>A0ABV8JPF3_9FLAO</name>
<sequence length="205" mass="23759">MIVLISPENDIPNELPLLHQLFEEGLQCFHLRKPKRSIGDYEKYLSQLDEKYHHKVVIHEHYQLLNKFDLKGIHFPERTRNQLLSDNKIHLNYRFVKTTETIDFQIDKNKTSSTSFHDISVLEQCPIAFDYQFLSPVFTSISKENYRGKQFDVNSISKKVIGLGGIDKSNIGKLQKLGYSGAALMGGIWKSPSPMADFKEMQQHF</sequence>
<dbReference type="EMBL" id="JBHSAW010000010">
    <property type="protein sequence ID" value="MFC4096752.1"/>
    <property type="molecule type" value="Genomic_DNA"/>
</dbReference>
<evidence type="ECO:0000256" key="2">
    <source>
        <dbReference type="ARBA" id="ARBA00022977"/>
    </source>
</evidence>
<reference evidence="5" key="1">
    <citation type="journal article" date="2019" name="Int. J. Syst. Evol. Microbiol.">
        <title>The Global Catalogue of Microorganisms (GCM) 10K type strain sequencing project: providing services to taxonomists for standard genome sequencing and annotation.</title>
        <authorList>
            <consortium name="The Broad Institute Genomics Platform"/>
            <consortium name="The Broad Institute Genome Sequencing Center for Infectious Disease"/>
            <person name="Wu L."/>
            <person name="Ma J."/>
        </authorList>
    </citation>
    <scope>NUCLEOTIDE SEQUENCE [LARGE SCALE GENOMIC DNA]</scope>
    <source>
        <strain evidence="5">CECT 7477</strain>
    </source>
</reference>
<proteinExistence type="predicted"/>
<dbReference type="SUPFAM" id="SSF51391">
    <property type="entry name" value="Thiamin phosphate synthase"/>
    <property type="match status" value="1"/>
</dbReference>
<dbReference type="InterPro" id="IPR013785">
    <property type="entry name" value="Aldolase_TIM"/>
</dbReference>
<organism evidence="4 5">
    <name type="scientific">Euzebyella saccharophila</name>
    <dbReference type="NCBI Taxonomy" id="679664"/>
    <lineage>
        <taxon>Bacteria</taxon>
        <taxon>Pseudomonadati</taxon>
        <taxon>Bacteroidota</taxon>
        <taxon>Flavobacteriia</taxon>
        <taxon>Flavobacteriales</taxon>
        <taxon>Flavobacteriaceae</taxon>
        <taxon>Euzebyella</taxon>
    </lineage>
</organism>
<evidence type="ECO:0000259" key="3">
    <source>
        <dbReference type="Pfam" id="PF02581"/>
    </source>
</evidence>
<dbReference type="Pfam" id="PF02581">
    <property type="entry name" value="TMP-TENI"/>
    <property type="match status" value="1"/>
</dbReference>
<dbReference type="PANTHER" id="PTHR20857:SF15">
    <property type="entry name" value="THIAMINE-PHOSPHATE SYNTHASE"/>
    <property type="match status" value="1"/>
</dbReference>
<dbReference type="Gene3D" id="3.20.20.70">
    <property type="entry name" value="Aldolase class I"/>
    <property type="match status" value="1"/>
</dbReference>
<protein>
    <submittedName>
        <fullName evidence="4">Thiamine phosphate synthase</fullName>
    </submittedName>
</protein>
<dbReference type="RefSeq" id="WP_192461499.1">
    <property type="nucleotide sequence ID" value="NZ_JACYFJ010000002.1"/>
</dbReference>
<accession>A0ABV8JPF3</accession>
<dbReference type="InterPro" id="IPR022998">
    <property type="entry name" value="ThiamineP_synth_TenI"/>
</dbReference>
<evidence type="ECO:0000313" key="4">
    <source>
        <dbReference type="EMBL" id="MFC4096752.1"/>
    </source>
</evidence>
<feature type="domain" description="Thiamine phosphate synthase/TenI" evidence="3">
    <location>
        <begin position="3"/>
        <end position="188"/>
    </location>
</feature>
<keyword evidence="2" id="KW-0784">Thiamine biosynthesis</keyword>